<accession>A0ABS0R2K4</accession>
<keyword evidence="1" id="KW-1133">Transmembrane helix</keyword>
<gene>
    <name evidence="2" type="ORF">JBF12_00930</name>
</gene>
<dbReference type="EMBL" id="JAEEAQ010000005">
    <property type="protein sequence ID" value="MBI0311621.1"/>
    <property type="molecule type" value="Genomic_DNA"/>
</dbReference>
<sequence length="82" mass="8796">MTPSALLLLWLANWLVTSSAVVSFARNTPAGSASPRIDLWDLEDNLPGLVTLLLVAWPVALLRLLLAVLPSPTRRGGAGPRR</sequence>
<comment type="caution">
    <text evidence="2">The sequence shown here is derived from an EMBL/GenBank/DDBJ whole genome shotgun (WGS) entry which is preliminary data.</text>
</comment>
<keyword evidence="1" id="KW-0812">Transmembrane</keyword>
<feature type="transmembrane region" description="Helical" evidence="1">
    <location>
        <begin position="49"/>
        <end position="69"/>
    </location>
</feature>
<organism evidence="2 3">
    <name type="scientific">Streptomyces javensis</name>
    <dbReference type="NCBI Taxonomy" id="114698"/>
    <lineage>
        <taxon>Bacteria</taxon>
        <taxon>Bacillati</taxon>
        <taxon>Actinomycetota</taxon>
        <taxon>Actinomycetes</taxon>
        <taxon>Kitasatosporales</taxon>
        <taxon>Streptomycetaceae</taxon>
        <taxon>Streptomyces</taxon>
        <taxon>Streptomyces violaceusniger group</taxon>
    </lineage>
</organism>
<reference evidence="2 3" key="1">
    <citation type="submission" date="2020-12" db="EMBL/GenBank/DDBJ databases">
        <authorList>
            <person name="Kusuma A.B."/>
            <person name="Nouioui I."/>
            <person name="Goodfellow M."/>
        </authorList>
    </citation>
    <scope>NUCLEOTIDE SEQUENCE [LARGE SCALE GENOMIC DNA]</scope>
    <source>
        <strain evidence="2 3">DSM 41764</strain>
    </source>
</reference>
<dbReference type="Proteomes" id="UP000638849">
    <property type="component" value="Unassembled WGS sequence"/>
</dbReference>
<evidence type="ECO:0000256" key="1">
    <source>
        <dbReference type="SAM" id="Phobius"/>
    </source>
</evidence>
<protein>
    <submittedName>
        <fullName evidence="2">Uncharacterized protein</fullName>
    </submittedName>
</protein>
<keyword evidence="3" id="KW-1185">Reference proteome</keyword>
<proteinExistence type="predicted"/>
<evidence type="ECO:0000313" key="3">
    <source>
        <dbReference type="Proteomes" id="UP000638849"/>
    </source>
</evidence>
<name>A0ABS0R2K4_9ACTN</name>
<keyword evidence="1" id="KW-0472">Membrane</keyword>
<dbReference type="RefSeq" id="WP_198274907.1">
    <property type="nucleotide sequence ID" value="NZ_BAAAIF010000018.1"/>
</dbReference>
<evidence type="ECO:0000313" key="2">
    <source>
        <dbReference type="EMBL" id="MBI0311621.1"/>
    </source>
</evidence>